<gene>
    <name evidence="6" type="ORF">EV671_101499</name>
</gene>
<evidence type="ECO:0000256" key="1">
    <source>
        <dbReference type="ARBA" id="ARBA00022617"/>
    </source>
</evidence>
<feature type="domain" description="Cytochrome c" evidence="5">
    <location>
        <begin position="197"/>
        <end position="295"/>
    </location>
</feature>
<keyword evidence="2 4" id="KW-0479">Metal-binding</keyword>
<name>A0A4R3UYQ8_ROSSA</name>
<dbReference type="RefSeq" id="WP_132572315.1">
    <property type="nucleotide sequence ID" value="NZ_CBCSGL010000011.1"/>
</dbReference>
<dbReference type="EMBL" id="SMBU01000014">
    <property type="protein sequence ID" value="TCU96221.1"/>
    <property type="molecule type" value="Genomic_DNA"/>
</dbReference>
<dbReference type="AlphaFoldDB" id="A0A4R3UYQ8"/>
<dbReference type="Gene3D" id="1.10.760.10">
    <property type="entry name" value="Cytochrome c-like domain"/>
    <property type="match status" value="2"/>
</dbReference>
<dbReference type="GO" id="GO:0046872">
    <property type="term" value="F:metal ion binding"/>
    <property type="evidence" value="ECO:0007669"/>
    <property type="project" value="UniProtKB-KW"/>
</dbReference>
<dbReference type="InterPro" id="IPR009056">
    <property type="entry name" value="Cyt_c-like_dom"/>
</dbReference>
<protein>
    <submittedName>
        <fullName evidence="6">Cytochrome c</fullName>
    </submittedName>
</protein>
<evidence type="ECO:0000256" key="2">
    <source>
        <dbReference type="ARBA" id="ARBA00022723"/>
    </source>
</evidence>
<evidence type="ECO:0000313" key="6">
    <source>
        <dbReference type="EMBL" id="TCU96221.1"/>
    </source>
</evidence>
<dbReference type="GO" id="GO:0020037">
    <property type="term" value="F:heme binding"/>
    <property type="evidence" value="ECO:0007669"/>
    <property type="project" value="InterPro"/>
</dbReference>
<dbReference type="Pfam" id="PF13442">
    <property type="entry name" value="Cytochrome_CBB3"/>
    <property type="match status" value="1"/>
</dbReference>
<dbReference type="SUPFAM" id="SSF46626">
    <property type="entry name" value="Cytochrome c"/>
    <property type="match status" value="2"/>
</dbReference>
<dbReference type="PANTHER" id="PTHR35008:SF4">
    <property type="entry name" value="BLL4482 PROTEIN"/>
    <property type="match status" value="1"/>
</dbReference>
<feature type="domain" description="Cytochrome c" evidence="5">
    <location>
        <begin position="53"/>
        <end position="151"/>
    </location>
</feature>
<dbReference type="OrthoDB" id="9809720at2"/>
<evidence type="ECO:0000256" key="4">
    <source>
        <dbReference type="PROSITE-ProRule" id="PRU00433"/>
    </source>
</evidence>
<comment type="caution">
    <text evidence="6">The sequence shown here is derived from an EMBL/GenBank/DDBJ whole genome shotgun (WGS) entry which is preliminary data.</text>
</comment>
<sequence>MKSKLLKRLLIALGALLLIVAAILLTGWLQAGRKQERRIDVRAEAIALPTEAAALERGRYLFSSRGCAECHGADGAGRKVIDGGGMLVIAPHIGPGPGAVTANYRVEDWVRAIRHGVKPDGRPLLIMPSEDYNRLTDADVGALVAYAKQLPAMSHGETALIRFPPPVRVLYGLGLIQDAAAKIDHSLPPAAPVPEGPTAEHGRYVAQMCMGCHGPGYSGGKIPGGPPDWPAAANLTPGSDSVMMERYASVDAFMAMMKSGRRPSGEAIPVMPFPSLSQLNEVDLRGLHAFLKTLPAKDAGNR</sequence>
<keyword evidence="3 4" id="KW-0408">Iron</keyword>
<reference evidence="6 7" key="1">
    <citation type="submission" date="2019-03" db="EMBL/GenBank/DDBJ databases">
        <title>Genomic Encyclopedia of Type Strains, Phase IV (KMG-IV): sequencing the most valuable type-strain genomes for metagenomic binning, comparative biology and taxonomic classification.</title>
        <authorList>
            <person name="Goeker M."/>
        </authorList>
    </citation>
    <scope>NUCLEOTIDE SEQUENCE [LARGE SCALE GENOMIC DNA]</scope>
    <source>
        <strain evidence="6 7">DSM 654</strain>
    </source>
</reference>
<evidence type="ECO:0000259" key="5">
    <source>
        <dbReference type="PROSITE" id="PS51007"/>
    </source>
</evidence>
<organism evidence="6 7">
    <name type="scientific">Roseateles saccharophilus</name>
    <name type="common">Pseudomonas saccharophila</name>
    <dbReference type="NCBI Taxonomy" id="304"/>
    <lineage>
        <taxon>Bacteria</taxon>
        <taxon>Pseudomonadati</taxon>
        <taxon>Pseudomonadota</taxon>
        <taxon>Betaproteobacteria</taxon>
        <taxon>Burkholderiales</taxon>
        <taxon>Sphaerotilaceae</taxon>
        <taxon>Roseateles</taxon>
    </lineage>
</organism>
<dbReference type="PANTHER" id="PTHR35008">
    <property type="entry name" value="BLL4482 PROTEIN-RELATED"/>
    <property type="match status" value="1"/>
</dbReference>
<accession>A0A4R3UYQ8</accession>
<dbReference type="InterPro" id="IPR051459">
    <property type="entry name" value="Cytochrome_c-type_DH"/>
</dbReference>
<dbReference type="InterPro" id="IPR036909">
    <property type="entry name" value="Cyt_c-like_dom_sf"/>
</dbReference>
<evidence type="ECO:0000256" key="3">
    <source>
        <dbReference type="ARBA" id="ARBA00023004"/>
    </source>
</evidence>
<dbReference type="GO" id="GO:0009055">
    <property type="term" value="F:electron transfer activity"/>
    <property type="evidence" value="ECO:0007669"/>
    <property type="project" value="InterPro"/>
</dbReference>
<evidence type="ECO:0000313" key="7">
    <source>
        <dbReference type="Proteomes" id="UP000295110"/>
    </source>
</evidence>
<dbReference type="Proteomes" id="UP000295110">
    <property type="component" value="Unassembled WGS sequence"/>
</dbReference>
<proteinExistence type="predicted"/>
<keyword evidence="1 4" id="KW-0349">Heme</keyword>
<dbReference type="PROSITE" id="PS51007">
    <property type="entry name" value="CYTC"/>
    <property type="match status" value="2"/>
</dbReference>
<keyword evidence="7" id="KW-1185">Reference proteome</keyword>